<dbReference type="InterPro" id="IPR017946">
    <property type="entry name" value="PLC-like_Pdiesterase_TIM-brl"/>
</dbReference>
<feature type="region of interest" description="Disordered" evidence="2">
    <location>
        <begin position="442"/>
        <end position="465"/>
    </location>
</feature>
<dbReference type="InterPro" id="IPR000909">
    <property type="entry name" value="PLipase_C_PInositol-sp_X_dom"/>
</dbReference>
<feature type="compositionally biased region" description="Basic and acidic residues" evidence="2">
    <location>
        <begin position="149"/>
        <end position="158"/>
    </location>
</feature>
<dbReference type="Gene3D" id="2.60.40.150">
    <property type="entry name" value="C2 domain"/>
    <property type="match status" value="1"/>
</dbReference>
<keyword evidence="1" id="KW-0378">Hydrolase</keyword>
<evidence type="ECO:0000256" key="2">
    <source>
        <dbReference type="SAM" id="MobiDB-lite"/>
    </source>
</evidence>
<comment type="catalytic activity">
    <reaction evidence="1">
        <text>a 1,2-diacyl-sn-glycero-3-phospho-(1D-myo-inositol-4,5-bisphosphate) + H2O = 1D-myo-inositol 1,4,5-trisphosphate + a 1,2-diacyl-sn-glycerol + H(+)</text>
        <dbReference type="Rhea" id="RHEA:33179"/>
        <dbReference type="ChEBI" id="CHEBI:15377"/>
        <dbReference type="ChEBI" id="CHEBI:15378"/>
        <dbReference type="ChEBI" id="CHEBI:17815"/>
        <dbReference type="ChEBI" id="CHEBI:58456"/>
        <dbReference type="ChEBI" id="CHEBI:203600"/>
        <dbReference type="EC" id="3.1.4.11"/>
    </reaction>
</comment>
<evidence type="ECO:0000313" key="5">
    <source>
        <dbReference type="Proteomes" id="UP001642502"/>
    </source>
</evidence>
<dbReference type="Proteomes" id="UP001642502">
    <property type="component" value="Unassembled WGS sequence"/>
</dbReference>
<dbReference type="SMART" id="SM00148">
    <property type="entry name" value="PLCXc"/>
    <property type="match status" value="1"/>
</dbReference>
<dbReference type="InterPro" id="IPR001711">
    <property type="entry name" value="PLipase_C_Pinositol-sp_Y"/>
</dbReference>
<gene>
    <name evidence="4" type="ORF">SEPCBS119000_005201</name>
</gene>
<accession>A0ABP0DXF5</accession>
<feature type="region of interest" description="Disordered" evidence="2">
    <location>
        <begin position="149"/>
        <end position="173"/>
    </location>
</feature>
<evidence type="ECO:0000313" key="4">
    <source>
        <dbReference type="EMBL" id="CAK7272579.1"/>
    </source>
</evidence>
<protein>
    <recommendedName>
        <fullName evidence="1">Phosphoinositide phospholipase C</fullName>
        <ecNumber evidence="1">3.1.4.11</ecNumber>
    </recommendedName>
</protein>
<reference evidence="4 5" key="1">
    <citation type="submission" date="2024-01" db="EMBL/GenBank/DDBJ databases">
        <authorList>
            <person name="Allen C."/>
            <person name="Tagirdzhanova G."/>
        </authorList>
    </citation>
    <scope>NUCLEOTIDE SEQUENCE [LARGE SCALE GENOMIC DNA]</scope>
    <source>
        <strain evidence="4 5">CBS 119000</strain>
    </source>
</reference>
<dbReference type="SUPFAM" id="SSF51695">
    <property type="entry name" value="PLC-like phosphodiesterases"/>
    <property type="match status" value="1"/>
</dbReference>
<dbReference type="Pfam" id="PF00388">
    <property type="entry name" value="PI-PLC-X"/>
    <property type="match status" value="2"/>
</dbReference>
<dbReference type="PROSITE" id="PS50007">
    <property type="entry name" value="PIPLC_X_DOMAIN"/>
    <property type="match status" value="1"/>
</dbReference>
<dbReference type="PRINTS" id="PR00390">
    <property type="entry name" value="PHPHLIPASEC"/>
</dbReference>
<dbReference type="SMART" id="SM00149">
    <property type="entry name" value="PLCYc"/>
    <property type="match status" value="1"/>
</dbReference>
<dbReference type="EMBL" id="CAWUON010000092">
    <property type="protein sequence ID" value="CAK7272579.1"/>
    <property type="molecule type" value="Genomic_DNA"/>
</dbReference>
<evidence type="ECO:0000256" key="1">
    <source>
        <dbReference type="RuleBase" id="RU361133"/>
    </source>
</evidence>
<dbReference type="Gene3D" id="3.20.20.190">
    <property type="entry name" value="Phosphatidylinositol (PI) phosphodiesterase"/>
    <property type="match status" value="2"/>
</dbReference>
<dbReference type="PANTHER" id="PTHR10336:SF82">
    <property type="entry name" value="PHOSPHOINOSITIDE PHOSPHOLIPASE C"/>
    <property type="match status" value="1"/>
</dbReference>
<keyword evidence="1" id="KW-0443">Lipid metabolism</keyword>
<name>A0ABP0DXF5_9PEZI</name>
<dbReference type="Pfam" id="PF00387">
    <property type="entry name" value="PI-PLC-Y"/>
    <property type="match status" value="1"/>
</dbReference>
<feature type="domain" description="PI-PLC Y-box" evidence="3">
    <location>
        <begin position="471"/>
        <end position="587"/>
    </location>
</feature>
<comment type="caution">
    <text evidence="4">The sequence shown here is derived from an EMBL/GenBank/DDBJ whole genome shotgun (WGS) entry which is preliminary data.</text>
</comment>
<dbReference type="PANTHER" id="PTHR10336">
    <property type="entry name" value="PHOSPHOINOSITIDE-SPECIFIC PHOSPHOLIPASE C FAMILY PROTEIN"/>
    <property type="match status" value="1"/>
</dbReference>
<organism evidence="4 5">
    <name type="scientific">Sporothrix epigloea</name>
    <dbReference type="NCBI Taxonomy" id="1892477"/>
    <lineage>
        <taxon>Eukaryota</taxon>
        <taxon>Fungi</taxon>
        <taxon>Dikarya</taxon>
        <taxon>Ascomycota</taxon>
        <taxon>Pezizomycotina</taxon>
        <taxon>Sordariomycetes</taxon>
        <taxon>Sordariomycetidae</taxon>
        <taxon>Ophiostomatales</taxon>
        <taxon>Ophiostomataceae</taxon>
        <taxon>Sporothrix</taxon>
    </lineage>
</organism>
<evidence type="ECO:0000259" key="3">
    <source>
        <dbReference type="PROSITE" id="PS50008"/>
    </source>
</evidence>
<dbReference type="PROSITE" id="PS50008">
    <property type="entry name" value="PIPLC_Y_DOMAIN"/>
    <property type="match status" value="1"/>
</dbReference>
<keyword evidence="1" id="KW-0442">Lipid degradation</keyword>
<feature type="compositionally biased region" description="Low complexity" evidence="2">
    <location>
        <begin position="442"/>
        <end position="458"/>
    </location>
</feature>
<dbReference type="InterPro" id="IPR035892">
    <property type="entry name" value="C2_domain_sf"/>
</dbReference>
<dbReference type="EC" id="3.1.4.11" evidence="1"/>
<proteinExistence type="predicted"/>
<keyword evidence="5" id="KW-1185">Reference proteome</keyword>
<sequence>MFLGDEIKTQLRRIFHKICDQSTTLHGPCPLLPAQGCTQTLSSHGLARFLTVIQGEKLVVPLNKERYTFEEFLEVWSNQDSCNAVRPPLAAEVSDLSYPISHYFISSSHNTYLKGNQISSKASAAEYLKVLENNCRCIEIDVWDARTKTNRKPSDRLRAPQAPSNHSRHKSASCTVGSIRKALSKTFRNRSSSYSQSNAGSQHLQLVHAEGSEVTDIEHVENAAALAELRREASVYFTESATGHIEGTGGNVTRQTISAKGELALPQPFEESFEPTTAATSVTAPGTRNVLPATVPDGTDIDGNAEPVVMHGFNFLENNLTLGTHVPFRDVCRVVTNTAFRTNPQPIIVSLEVHATAAQQQKMVKIMREEWGDLLLDQPLVGTDPRFRLPTLATLQNKILVKVKQAGIPQRRLDGSKHTAHTAQRNLGAPLNAAYAAYAAKSRRGSSSSDDDVAGSNAQSSSKRHPIVNELGSLAIYTQSRHHRDFADRNAKFPSHIFSLDDRKISRLYEENHRDLYRHNQTYLMRAYPYPYDPAHVTSWNPDPGNCWRRGVQMVALNWQTLDKAMMLNHGMFDGSNGWILKPAAYRGGGKAATDAVSVAGNGALSTQSPVAAHSKCKIHPESMTEPVSSFDLTITVYAGQNLPLPLALRKKQKHKSVGDDYRTQRCEFRPVISCELDAEQHECLEVLSPAQVQIAEPVELRPFSISTGMSKSQAVATAMASPSSTIKPSCVAKAAQHKTTPSESDNPDWGVGGEALSFANISGVVESLSFVLFYVEDKSSKTTTSWACVRLDRLRTGYRLISLMDTCGCPTEGKLLVKIDKVLR</sequence>
<dbReference type="InterPro" id="IPR001192">
    <property type="entry name" value="PI-PLC_fam"/>
</dbReference>